<proteinExistence type="predicted"/>
<reference evidence="2" key="1">
    <citation type="submission" date="2022-11" db="UniProtKB">
        <authorList>
            <consortium name="WormBaseParasite"/>
        </authorList>
    </citation>
    <scope>IDENTIFICATION</scope>
</reference>
<dbReference type="WBParaSite" id="jg9674">
    <property type="protein sequence ID" value="jg9674"/>
    <property type="gene ID" value="jg9674"/>
</dbReference>
<sequence>MIVKCCAYLQNFLVNTRKPEDNDDDLFEGMMNVWYSTVSDRRWEQKMCQQCSKENIASSTRSKSSSYVKMENCSQDVEVVIESKVEDKSRMSDAELLVFFQEVYAVKDKLFGKFSGSEVTKDSKDKLWREVAARCVFWFRCVSSKRRWTRLARQEQKL</sequence>
<name>A0A915EW86_9BILA</name>
<dbReference type="AlphaFoldDB" id="A0A915EW86"/>
<dbReference type="Proteomes" id="UP000887574">
    <property type="component" value="Unplaced"/>
</dbReference>
<accession>A0A915EW86</accession>
<evidence type="ECO:0000313" key="2">
    <source>
        <dbReference type="WBParaSite" id="jg9674"/>
    </source>
</evidence>
<evidence type="ECO:0000313" key="1">
    <source>
        <dbReference type="Proteomes" id="UP000887574"/>
    </source>
</evidence>
<organism evidence="1 2">
    <name type="scientific">Ditylenchus dipsaci</name>
    <dbReference type="NCBI Taxonomy" id="166011"/>
    <lineage>
        <taxon>Eukaryota</taxon>
        <taxon>Metazoa</taxon>
        <taxon>Ecdysozoa</taxon>
        <taxon>Nematoda</taxon>
        <taxon>Chromadorea</taxon>
        <taxon>Rhabditida</taxon>
        <taxon>Tylenchina</taxon>
        <taxon>Tylenchomorpha</taxon>
        <taxon>Sphaerularioidea</taxon>
        <taxon>Anguinidae</taxon>
        <taxon>Anguininae</taxon>
        <taxon>Ditylenchus</taxon>
    </lineage>
</organism>
<protein>
    <submittedName>
        <fullName evidence="2">MADF domain-containing protein</fullName>
    </submittedName>
</protein>
<keyword evidence="1" id="KW-1185">Reference proteome</keyword>